<evidence type="ECO:0000313" key="5">
    <source>
        <dbReference type="Proteomes" id="UP001218218"/>
    </source>
</evidence>
<dbReference type="Pfam" id="PF08593">
    <property type="entry name" value="Mug135_C"/>
    <property type="match status" value="1"/>
</dbReference>
<dbReference type="AlphaFoldDB" id="A0AAD7AR53"/>
<feature type="domain" description="Mug135-like C-terminal" evidence="3">
    <location>
        <begin position="211"/>
        <end position="291"/>
    </location>
</feature>
<dbReference type="Proteomes" id="UP001218218">
    <property type="component" value="Unassembled WGS sequence"/>
</dbReference>
<comment type="similarity">
    <text evidence="1">Belongs to the UPF0612 family.</text>
</comment>
<dbReference type="InterPro" id="IPR013902">
    <property type="entry name" value="Mug135-like_C"/>
</dbReference>
<proteinExistence type="inferred from homology"/>
<feature type="compositionally biased region" description="Low complexity" evidence="2">
    <location>
        <begin position="663"/>
        <end position="686"/>
    </location>
</feature>
<name>A0AAD7AR53_9AGAR</name>
<reference evidence="4" key="1">
    <citation type="submission" date="2023-03" db="EMBL/GenBank/DDBJ databases">
        <title>Massive genome expansion in bonnet fungi (Mycena s.s.) driven by repeated elements and novel gene families across ecological guilds.</title>
        <authorList>
            <consortium name="Lawrence Berkeley National Laboratory"/>
            <person name="Harder C.B."/>
            <person name="Miyauchi S."/>
            <person name="Viragh M."/>
            <person name="Kuo A."/>
            <person name="Thoen E."/>
            <person name="Andreopoulos B."/>
            <person name="Lu D."/>
            <person name="Skrede I."/>
            <person name="Drula E."/>
            <person name="Henrissat B."/>
            <person name="Morin E."/>
            <person name="Kohler A."/>
            <person name="Barry K."/>
            <person name="LaButti K."/>
            <person name="Morin E."/>
            <person name="Salamov A."/>
            <person name="Lipzen A."/>
            <person name="Mereny Z."/>
            <person name="Hegedus B."/>
            <person name="Baldrian P."/>
            <person name="Stursova M."/>
            <person name="Weitz H."/>
            <person name="Taylor A."/>
            <person name="Grigoriev I.V."/>
            <person name="Nagy L.G."/>
            <person name="Martin F."/>
            <person name="Kauserud H."/>
        </authorList>
    </citation>
    <scope>NUCLEOTIDE SEQUENCE</scope>
    <source>
        <strain evidence="4">CBHHK002</strain>
    </source>
</reference>
<comment type="caution">
    <text evidence="4">The sequence shown here is derived from an EMBL/GenBank/DDBJ whole genome shotgun (WGS) entry which is preliminary data.</text>
</comment>
<evidence type="ECO:0000256" key="2">
    <source>
        <dbReference type="SAM" id="MobiDB-lite"/>
    </source>
</evidence>
<evidence type="ECO:0000259" key="3">
    <source>
        <dbReference type="Pfam" id="PF08593"/>
    </source>
</evidence>
<evidence type="ECO:0000256" key="1">
    <source>
        <dbReference type="ARBA" id="ARBA00005788"/>
    </source>
</evidence>
<evidence type="ECO:0000313" key="4">
    <source>
        <dbReference type="EMBL" id="KAJ7366450.1"/>
    </source>
</evidence>
<keyword evidence="5" id="KW-1185">Reference proteome</keyword>
<sequence length="766" mass="86732">MESRRRHWLYLRNEFTTHQTFSWRLPELAIRPAPCHFRSKYCFRKANHKRRKRLEVACEKRLVDAIVAMAARLPLIEGRLTGWRGFCAGKNGWKSGSPGIRASVVSAVERRSYVDGLHTANAGGLAMQTGYSGAEVVKINAALDPPAWFNAAMDEKLEQFNAAMDGKLERFKAAIDEKLERFTNERLKPITTDLQEMRQHVAMIHILAANAYNQHRGDGMFPGARMVPVPFLDGIVPVHAAHPTIHTVLRSIMDIERLADDELLAYCEGYVEGPIPENRHERKLLLARKIGDMPSFHPRRVLSYAPRLLPLSLVASLHHRIFELMPPTNSQAGVPLPLPDAFDYVAWMTPPPDVDIPVLMDVKARNKRNIVIDTFNNTSIDFTRAYMEAALQGTLAAGQDVGPKLKAYFRYTEDELETLVVDTDYFALVSPVPPHVALAVFEERRTRKKLAEEKKADDEKAKSKGLMKSLVMVNPIQLSAASRPPPSVPEIMLVPLRYGTPLPIWWFTNARLRFATESADQMPTKHQHPTSKDNSAAKVSFVDITKLTKEWGGDDTTESNSLYIWAEATRNYTNAFKSLSADANDLNPHTYGGELEKHFNYFKNVDDAEELFEVWYGTEKELRNNIITACATFELNFWHSKVQGVVLAHKAAKLVSSSSSSFNSLRLSDIGKPPSSQNSRSSSSNREGPRERGGGRRDRDRFRDHSRDRSRERNDDRRHSTHRNSGSQGGDNSDFRPTICGPLSPASEEMFRRRKATFRHIRRRQA</sequence>
<gene>
    <name evidence="4" type="ORF">DFH08DRAFT_797422</name>
</gene>
<protein>
    <recommendedName>
        <fullName evidence="3">Mug135-like C-terminal domain-containing protein</fullName>
    </recommendedName>
</protein>
<organism evidence="4 5">
    <name type="scientific">Mycena albidolilacea</name>
    <dbReference type="NCBI Taxonomy" id="1033008"/>
    <lineage>
        <taxon>Eukaryota</taxon>
        <taxon>Fungi</taxon>
        <taxon>Dikarya</taxon>
        <taxon>Basidiomycota</taxon>
        <taxon>Agaricomycotina</taxon>
        <taxon>Agaricomycetes</taxon>
        <taxon>Agaricomycetidae</taxon>
        <taxon>Agaricales</taxon>
        <taxon>Marasmiineae</taxon>
        <taxon>Mycenaceae</taxon>
        <taxon>Mycena</taxon>
    </lineage>
</organism>
<feature type="region of interest" description="Disordered" evidence="2">
    <location>
        <begin position="663"/>
        <end position="766"/>
    </location>
</feature>
<accession>A0AAD7AR53</accession>
<feature type="compositionally biased region" description="Basic residues" evidence="2">
    <location>
        <begin position="752"/>
        <end position="766"/>
    </location>
</feature>
<dbReference type="EMBL" id="JARIHO010000002">
    <property type="protein sequence ID" value="KAJ7366450.1"/>
    <property type="molecule type" value="Genomic_DNA"/>
</dbReference>
<feature type="compositionally biased region" description="Basic and acidic residues" evidence="2">
    <location>
        <begin position="687"/>
        <end position="718"/>
    </location>
</feature>